<evidence type="ECO:0000313" key="8">
    <source>
        <dbReference type="EMBL" id="WTY33911.1"/>
    </source>
</evidence>
<protein>
    <submittedName>
        <fullName evidence="8">Glycoside hydrolase family 65 protein</fullName>
    </submittedName>
</protein>
<evidence type="ECO:0000259" key="5">
    <source>
        <dbReference type="Pfam" id="PF03632"/>
    </source>
</evidence>
<dbReference type="InterPro" id="IPR012341">
    <property type="entry name" value="6hp_glycosidase-like_sf"/>
</dbReference>
<organism evidence="8 9">
    <name type="scientific">Nocardia salmonicida</name>
    <dbReference type="NCBI Taxonomy" id="53431"/>
    <lineage>
        <taxon>Bacteria</taxon>
        <taxon>Bacillati</taxon>
        <taxon>Actinomycetota</taxon>
        <taxon>Actinomycetes</taxon>
        <taxon>Mycobacteriales</taxon>
        <taxon>Nocardiaceae</taxon>
        <taxon>Nocardia</taxon>
    </lineage>
</organism>
<name>A0ABZ1N223_9NOCA</name>
<evidence type="ECO:0000313" key="9">
    <source>
        <dbReference type="Proteomes" id="UP001621418"/>
    </source>
</evidence>
<accession>A0ABZ1N223</accession>
<dbReference type="InterPro" id="IPR011013">
    <property type="entry name" value="Gal_mutarotase_sf_dom"/>
</dbReference>
<dbReference type="InterPro" id="IPR005195">
    <property type="entry name" value="Glyco_hydro_65_M"/>
</dbReference>
<dbReference type="Pfam" id="PF03633">
    <property type="entry name" value="Glyco_hydro_65C"/>
    <property type="match status" value="1"/>
</dbReference>
<keyword evidence="4" id="KW-0326">Glycosidase</keyword>
<dbReference type="InterPro" id="IPR005196">
    <property type="entry name" value="Glyco_hydro_65_N"/>
</dbReference>
<dbReference type="Gene3D" id="2.60.420.10">
    <property type="entry name" value="Maltose phosphorylase, domain 3"/>
    <property type="match status" value="1"/>
</dbReference>
<dbReference type="InterPro" id="IPR037018">
    <property type="entry name" value="GH65_N"/>
</dbReference>
<dbReference type="Pfam" id="PF03636">
    <property type="entry name" value="Glyco_hydro_65N"/>
    <property type="match status" value="1"/>
</dbReference>
<dbReference type="SUPFAM" id="SSF74650">
    <property type="entry name" value="Galactose mutarotase-like"/>
    <property type="match status" value="1"/>
</dbReference>
<keyword evidence="9" id="KW-1185">Reference proteome</keyword>
<feature type="domain" description="Glycoside hydrolase family 65 C-terminal" evidence="6">
    <location>
        <begin position="713"/>
        <end position="774"/>
    </location>
</feature>
<dbReference type="InterPro" id="IPR005194">
    <property type="entry name" value="Glyco_hydro_65_C"/>
</dbReference>
<dbReference type="PANTHER" id="PTHR11051:SF8">
    <property type="entry name" value="PROTEIN-GLUCOSYLGALACTOSYLHYDROXYLYSINE GLUCOSIDASE"/>
    <property type="match status" value="1"/>
</dbReference>
<dbReference type="Gene3D" id="1.50.10.10">
    <property type="match status" value="1"/>
</dbReference>
<dbReference type="Proteomes" id="UP001621418">
    <property type="component" value="Chromosome"/>
</dbReference>
<sequence length="785" mass="87631">MYLLGPDGARRAQARPTPANWSVVEDGWNPARANYFESIFTVGNGRLGTRGSLEERHTGALPGTFLAGVYDAHDSPVIDLVNAPDWLDSEVFVDGVRLDTESARIVEHRRELDLRHGVLHRDTVFALTDGARVRLRTQRFASTADRDLCCLRIEVSCLDRAATVTVRTGIDANRRNLERLPIYREQATFGHERKWDKWAKSTHLVSVGAGFAGEVGIVESRTIDSGVDLAYAFTCSATGRRRRQRCRHDAIEMEWEFDTGAGESARVDKLVGIATSRDYRALTPPRERAMATLARTSSFDAAAAANQAAWDQVWAVADCEVLGNDRVTQALRFAIYHLLIAADPDDPTVSIGAKALSGEGYRGHVFWDTEVMLLPFFLFTQPRAARALLGYRHHTLPGAREVAADNGTGGARFAWESADTGREECPQYTPDGKDRFYTREEELHVTADVAYAIMRYATVTGDDDYLFGEGAEILFETARFWVQRCAEEGDRLVIRMVMGPDEFHSHVDNNAFTNKLVHWHLQQATAVYERMSRERPEQLGELMASIGLDEGEPAQWLAAADRLRAPTDPDCGVIEQFDGYFERTVVPIVEWDDNDMPRYPLGYAPFDCEATSLLKQPDVVMLLHMLPDEYSLETRRLNYEFYEQRTLHKSSLSPSIHAIVGLQVGDSRTAERYFGRSAFVDLDDNQGNTEEGIHIASAAGTWQVATHGFGGFRATADGLRFAPALPTSWQRLRFSVHWRGRTVRADLGNRDARFELVGDGPAAQITVWGKPVTLQPGVVVEVEAS</sequence>
<dbReference type="SUPFAM" id="SSF48208">
    <property type="entry name" value="Six-hairpin glycosidases"/>
    <property type="match status" value="1"/>
</dbReference>
<dbReference type="RefSeq" id="WP_405146186.1">
    <property type="nucleotide sequence ID" value="NZ_CP109527.1"/>
</dbReference>
<evidence type="ECO:0000259" key="7">
    <source>
        <dbReference type="Pfam" id="PF03636"/>
    </source>
</evidence>
<evidence type="ECO:0000259" key="6">
    <source>
        <dbReference type="Pfam" id="PF03633"/>
    </source>
</evidence>
<dbReference type="GO" id="GO:0016787">
    <property type="term" value="F:hydrolase activity"/>
    <property type="evidence" value="ECO:0007669"/>
    <property type="project" value="UniProtKB-KW"/>
</dbReference>
<evidence type="ECO:0000256" key="2">
    <source>
        <dbReference type="ARBA" id="ARBA00022676"/>
    </source>
</evidence>
<dbReference type="PANTHER" id="PTHR11051">
    <property type="entry name" value="GLYCOSYL HYDROLASE-RELATED"/>
    <property type="match status" value="1"/>
</dbReference>
<dbReference type="PIRSF" id="PIRSF036289">
    <property type="entry name" value="Glycosyl_hydrolase_malt_phosph"/>
    <property type="match status" value="1"/>
</dbReference>
<dbReference type="InterPro" id="IPR017045">
    <property type="entry name" value="Malt_Pase/Glycosyl_Hdrlase"/>
</dbReference>
<dbReference type="Gene3D" id="2.70.98.40">
    <property type="entry name" value="Glycoside hydrolase, family 65, N-terminal domain"/>
    <property type="match status" value="1"/>
</dbReference>
<feature type="domain" description="Glycoside hydrolase family 65 central catalytic" evidence="5">
    <location>
        <begin position="332"/>
        <end position="703"/>
    </location>
</feature>
<evidence type="ECO:0000256" key="3">
    <source>
        <dbReference type="ARBA" id="ARBA00022679"/>
    </source>
</evidence>
<dbReference type="Pfam" id="PF03632">
    <property type="entry name" value="Glyco_hydro_65m"/>
    <property type="match status" value="1"/>
</dbReference>
<dbReference type="EMBL" id="CP109527">
    <property type="protein sequence ID" value="WTY33911.1"/>
    <property type="molecule type" value="Genomic_DNA"/>
</dbReference>
<feature type="domain" description="Glycoside hydrolase family 65 N-terminal" evidence="7">
    <location>
        <begin position="25"/>
        <end position="277"/>
    </location>
</feature>
<keyword evidence="2" id="KW-0328">Glycosyltransferase</keyword>
<keyword evidence="3" id="KW-0808">Transferase</keyword>
<evidence type="ECO:0000256" key="4">
    <source>
        <dbReference type="ARBA" id="ARBA00023295"/>
    </source>
</evidence>
<dbReference type="InterPro" id="IPR008928">
    <property type="entry name" value="6-hairpin_glycosidase_sf"/>
</dbReference>
<gene>
    <name evidence="8" type="ORF">OG308_21525</name>
</gene>
<comment type="similarity">
    <text evidence="1">Belongs to the glycosyl hydrolase 65 family.</text>
</comment>
<reference evidence="8 9" key="1">
    <citation type="submission" date="2022-10" db="EMBL/GenBank/DDBJ databases">
        <title>The complete genomes of actinobacterial strains from the NBC collection.</title>
        <authorList>
            <person name="Joergensen T.S."/>
            <person name="Alvarez Arevalo M."/>
            <person name="Sterndorff E.B."/>
            <person name="Faurdal D."/>
            <person name="Vuksanovic O."/>
            <person name="Mourched A.-S."/>
            <person name="Charusanti P."/>
            <person name="Shaw S."/>
            <person name="Blin K."/>
            <person name="Weber T."/>
        </authorList>
    </citation>
    <scope>NUCLEOTIDE SEQUENCE [LARGE SCALE GENOMIC DNA]</scope>
    <source>
        <strain evidence="8 9">NBC_01413</strain>
    </source>
</reference>
<proteinExistence type="inferred from homology"/>
<keyword evidence="8" id="KW-0378">Hydrolase</keyword>
<evidence type="ECO:0000256" key="1">
    <source>
        <dbReference type="ARBA" id="ARBA00006768"/>
    </source>
</evidence>